<dbReference type="PANTHER" id="PTHR47829">
    <property type="entry name" value="HYDROLASE, PUTATIVE (AFU_ORTHOLOGUE AFUA_1G12880)-RELATED"/>
    <property type="match status" value="1"/>
</dbReference>
<reference evidence="2 3" key="1">
    <citation type="submission" date="2019-01" db="EMBL/GenBank/DDBJ databases">
        <title>Genome sequencing of strain 2JSPR-7.</title>
        <authorList>
            <person name="Heo J."/>
            <person name="Kim S.-J."/>
            <person name="Kim J.-S."/>
            <person name="Hong S.-B."/>
            <person name="Kwon S.-W."/>
        </authorList>
    </citation>
    <scope>NUCLEOTIDE SEQUENCE [LARGE SCALE GENOMIC DNA]</scope>
    <source>
        <strain evidence="2 3">2JSPR-7</strain>
    </source>
</reference>
<name>A0A4P6EPI3_9MICO</name>
<dbReference type="AlphaFoldDB" id="A0A4P6EPI3"/>
<evidence type="ECO:0000259" key="1">
    <source>
        <dbReference type="Pfam" id="PF01636"/>
    </source>
</evidence>
<dbReference type="EMBL" id="CP035495">
    <property type="protein sequence ID" value="QAY64682.1"/>
    <property type="molecule type" value="Genomic_DNA"/>
</dbReference>
<evidence type="ECO:0000313" key="2">
    <source>
        <dbReference type="EMBL" id="QAY64682.1"/>
    </source>
</evidence>
<dbReference type="OrthoDB" id="3806873at2"/>
<gene>
    <name evidence="2" type="ORF">ET495_01270</name>
</gene>
<accession>A0A4P6EPI3</accession>
<dbReference type="InterPro" id="IPR002575">
    <property type="entry name" value="Aminoglycoside_PTrfase"/>
</dbReference>
<keyword evidence="2" id="KW-0808">Transferase</keyword>
<dbReference type="CDD" id="cd05154">
    <property type="entry name" value="ACAD10_11_N-like"/>
    <property type="match status" value="1"/>
</dbReference>
<dbReference type="Gene3D" id="3.30.200.20">
    <property type="entry name" value="Phosphorylase Kinase, domain 1"/>
    <property type="match status" value="1"/>
</dbReference>
<protein>
    <submittedName>
        <fullName evidence="2">Phosphotransferase family protein</fullName>
    </submittedName>
</protein>
<feature type="domain" description="Aminoglycoside phosphotransferase" evidence="1">
    <location>
        <begin position="5"/>
        <end position="224"/>
    </location>
</feature>
<dbReference type="InterPro" id="IPR011009">
    <property type="entry name" value="Kinase-like_dom_sf"/>
</dbReference>
<dbReference type="Pfam" id="PF01636">
    <property type="entry name" value="APH"/>
    <property type="match status" value="1"/>
</dbReference>
<dbReference type="GO" id="GO:0016740">
    <property type="term" value="F:transferase activity"/>
    <property type="evidence" value="ECO:0007669"/>
    <property type="project" value="UniProtKB-KW"/>
</dbReference>
<keyword evidence="3" id="KW-1185">Reference proteome</keyword>
<dbReference type="SUPFAM" id="SSF56112">
    <property type="entry name" value="Protein kinase-like (PK-like)"/>
    <property type="match status" value="1"/>
</dbReference>
<dbReference type="KEGG" id="xyl:ET495_01270"/>
<sequence length="314" mass="33566">MTADLIAAGRSNLTYRLSDGVSRWVLRTPPRTGRTPTAHDVVREHRITRALHGTAVPVPRPVAACEDETVLGVPFAVWELVPGATLQTSGDLDTVDDTAVGRIVDELVTVLAALHAVDPEAIGLGGLARTGGYAERQLRRWSGQWELVGPPQWHTLAGEVTAGLREHLPQQVRTGVVHGDYRVDNTLVDLSRCRISAVVDWELATLGDPTADLAMMCAYRDPAFDLIVGEPAAWTSTRLPPPDALAESYEAVAGVELHGWAQHLALAAFKIAVIAAGIAHRARTGAASGPGFATAAQAVGPYLHKARDHLRGRQ</sequence>
<dbReference type="Gene3D" id="3.90.1200.10">
    <property type="match status" value="1"/>
</dbReference>
<dbReference type="InterPro" id="IPR052898">
    <property type="entry name" value="ACAD10-like"/>
</dbReference>
<proteinExistence type="predicted"/>
<evidence type="ECO:0000313" key="3">
    <source>
        <dbReference type="Proteomes" id="UP000291758"/>
    </source>
</evidence>
<dbReference type="PANTHER" id="PTHR47829:SF1">
    <property type="entry name" value="HAD FAMILY PHOSPHATASE"/>
    <property type="match status" value="1"/>
</dbReference>
<dbReference type="InterPro" id="IPR041726">
    <property type="entry name" value="ACAD10_11_N"/>
</dbReference>
<organism evidence="2 3">
    <name type="scientific">Xylanimonas allomyrinae</name>
    <dbReference type="NCBI Taxonomy" id="2509459"/>
    <lineage>
        <taxon>Bacteria</taxon>
        <taxon>Bacillati</taxon>
        <taxon>Actinomycetota</taxon>
        <taxon>Actinomycetes</taxon>
        <taxon>Micrococcales</taxon>
        <taxon>Promicromonosporaceae</taxon>
        <taxon>Xylanimonas</taxon>
    </lineage>
</organism>
<dbReference type="Proteomes" id="UP000291758">
    <property type="component" value="Chromosome"/>
</dbReference>